<gene>
    <name evidence="1" type="ORF">C5167_049707</name>
</gene>
<keyword evidence="2" id="KW-1185">Reference proteome</keyword>
<dbReference type="Gramene" id="RZC74232">
    <property type="protein sequence ID" value="RZC74232"/>
    <property type="gene ID" value="C5167_049707"/>
</dbReference>
<dbReference type="STRING" id="3469.A0A4Y7KPB3"/>
<reference evidence="1 2" key="1">
    <citation type="journal article" date="2018" name="Science">
        <title>The opium poppy genome and morphinan production.</title>
        <authorList>
            <person name="Guo L."/>
            <person name="Winzer T."/>
            <person name="Yang X."/>
            <person name="Li Y."/>
            <person name="Ning Z."/>
            <person name="He Z."/>
            <person name="Teodor R."/>
            <person name="Lu Y."/>
            <person name="Bowser T.A."/>
            <person name="Graham I.A."/>
            <person name="Ye K."/>
        </authorList>
    </citation>
    <scope>NUCLEOTIDE SEQUENCE [LARGE SCALE GENOMIC DNA]</scope>
    <source>
        <strain evidence="2">cv. HN1</strain>
        <tissue evidence="1">Leaves</tissue>
    </source>
</reference>
<sequence>MYKQALNLCKIILKQTMTSSSGSLSTSSRSSSPNFVNVSAINENEVKFKITLCHSALDDNRAALVEVSSQPLFVHFFRISHLHWQLVPSAEGQSLADEYSRSAQYLAYIGGKVGLRSVKSSYLNTYGFVSSLLLLLTGSVHNLYEHGKLVDKENRTTEGPVTIGVTSGASTQDKKRCYEAGNLWMDWSITSCHCAQLQQKNRGTL</sequence>
<accession>A0A4Y7KPB3</accession>
<protein>
    <submittedName>
        <fullName evidence="1">Uncharacterized protein</fullName>
    </submittedName>
</protein>
<dbReference type="InterPro" id="IPR011990">
    <property type="entry name" value="TPR-like_helical_dom_sf"/>
</dbReference>
<dbReference type="Gene3D" id="1.25.40.10">
    <property type="entry name" value="Tetratricopeptide repeat domain"/>
    <property type="match status" value="1"/>
</dbReference>
<name>A0A4Y7KPB3_PAPSO</name>
<dbReference type="AlphaFoldDB" id="A0A4Y7KPB3"/>
<organism evidence="1 2">
    <name type="scientific">Papaver somniferum</name>
    <name type="common">Opium poppy</name>
    <dbReference type="NCBI Taxonomy" id="3469"/>
    <lineage>
        <taxon>Eukaryota</taxon>
        <taxon>Viridiplantae</taxon>
        <taxon>Streptophyta</taxon>
        <taxon>Embryophyta</taxon>
        <taxon>Tracheophyta</taxon>
        <taxon>Spermatophyta</taxon>
        <taxon>Magnoliopsida</taxon>
        <taxon>Ranunculales</taxon>
        <taxon>Papaveraceae</taxon>
        <taxon>Papaveroideae</taxon>
        <taxon>Papaver</taxon>
    </lineage>
</organism>
<proteinExistence type="predicted"/>
<evidence type="ECO:0000313" key="1">
    <source>
        <dbReference type="EMBL" id="RZC74232.1"/>
    </source>
</evidence>
<dbReference type="EMBL" id="CM010722">
    <property type="protein sequence ID" value="RZC74232.1"/>
    <property type="molecule type" value="Genomic_DNA"/>
</dbReference>
<dbReference type="Proteomes" id="UP000316621">
    <property type="component" value="Chromosome 8"/>
</dbReference>
<evidence type="ECO:0000313" key="2">
    <source>
        <dbReference type="Proteomes" id="UP000316621"/>
    </source>
</evidence>